<organism evidence="1 2">
    <name type="scientific">Malus domestica</name>
    <name type="common">Apple</name>
    <name type="synonym">Pyrus malus</name>
    <dbReference type="NCBI Taxonomy" id="3750"/>
    <lineage>
        <taxon>Eukaryota</taxon>
        <taxon>Viridiplantae</taxon>
        <taxon>Streptophyta</taxon>
        <taxon>Embryophyta</taxon>
        <taxon>Tracheophyta</taxon>
        <taxon>Spermatophyta</taxon>
        <taxon>Magnoliopsida</taxon>
        <taxon>eudicotyledons</taxon>
        <taxon>Gunneridae</taxon>
        <taxon>Pentapetalae</taxon>
        <taxon>rosids</taxon>
        <taxon>fabids</taxon>
        <taxon>Rosales</taxon>
        <taxon>Rosaceae</taxon>
        <taxon>Amygdaloideae</taxon>
        <taxon>Maleae</taxon>
        <taxon>Malus</taxon>
    </lineage>
</organism>
<name>A0A498JSA8_MALDO</name>
<reference evidence="1 2" key="1">
    <citation type="submission" date="2018-10" db="EMBL/GenBank/DDBJ databases">
        <title>A high-quality apple genome assembly.</title>
        <authorList>
            <person name="Hu J."/>
        </authorList>
    </citation>
    <scope>NUCLEOTIDE SEQUENCE [LARGE SCALE GENOMIC DNA]</scope>
    <source>
        <strain evidence="2">cv. HFTH1</strain>
        <tissue evidence="1">Young leaf</tissue>
    </source>
</reference>
<protein>
    <submittedName>
        <fullName evidence="1">Uncharacterized protein</fullName>
    </submittedName>
</protein>
<dbReference type="AlphaFoldDB" id="A0A498JSA8"/>
<accession>A0A498JSA8</accession>
<evidence type="ECO:0000313" key="2">
    <source>
        <dbReference type="Proteomes" id="UP000290289"/>
    </source>
</evidence>
<comment type="caution">
    <text evidence="1">The sequence shown here is derived from an EMBL/GenBank/DDBJ whole genome shotgun (WGS) entry which is preliminary data.</text>
</comment>
<sequence length="105" mass="11928">MQGPWLTKTLAVREKRVVVTKDLLNGQPTAVVRLADRHIRRFGEAEAEVHEVPQEAHEHPTLSRQNLLVQRPSELGFVINCEIRDLRLLKGHKYCLLGQLSSEVG</sequence>
<proteinExistence type="predicted"/>
<keyword evidence="2" id="KW-1185">Reference proteome</keyword>
<dbReference type="Proteomes" id="UP000290289">
    <property type="component" value="Chromosome 5"/>
</dbReference>
<dbReference type="EMBL" id="RDQH01000331">
    <property type="protein sequence ID" value="RXH98075.1"/>
    <property type="molecule type" value="Genomic_DNA"/>
</dbReference>
<gene>
    <name evidence="1" type="ORF">DVH24_010400</name>
</gene>
<evidence type="ECO:0000313" key="1">
    <source>
        <dbReference type="EMBL" id="RXH98075.1"/>
    </source>
</evidence>